<reference evidence="7 8" key="2">
    <citation type="submission" date="2017-08" db="EMBL/GenBank/DDBJ databases">
        <title>WGS of novel Burkholderia cepaca complex species.</title>
        <authorList>
            <person name="Lipuma J."/>
            <person name="Spilker T."/>
        </authorList>
    </citation>
    <scope>NUCLEOTIDE SEQUENCE [LARGE SCALE GENOMIC DNA]</scope>
    <source>
        <strain evidence="7 8">AU17325</strain>
    </source>
</reference>
<feature type="transmembrane region" description="Helical" evidence="6">
    <location>
        <begin position="111"/>
        <end position="132"/>
    </location>
</feature>
<feature type="transmembrane region" description="Helical" evidence="6">
    <location>
        <begin position="12"/>
        <end position="31"/>
    </location>
</feature>
<dbReference type="PROSITE" id="PS51257">
    <property type="entry name" value="PROKAR_LIPOPROTEIN"/>
    <property type="match status" value="1"/>
</dbReference>
<evidence type="ECO:0000256" key="5">
    <source>
        <dbReference type="SAM" id="MobiDB-lite"/>
    </source>
</evidence>
<feature type="region of interest" description="Disordered" evidence="5">
    <location>
        <begin position="389"/>
        <end position="430"/>
    </location>
</feature>
<dbReference type="Pfam" id="PF04610">
    <property type="entry name" value="TrbL"/>
    <property type="match status" value="1"/>
</dbReference>
<dbReference type="Proteomes" id="UP000214600">
    <property type="component" value="Unassembled WGS sequence"/>
</dbReference>
<sequence length="430" mass="44393">MQISSKRSSDRAGIFWLLSVVAFIACMLFSISTFAQSSGSSGISISAADSGFVSQVTNDLNQLESTIQSNFSNMSGTLAADGAELEWVLFSVMFVWTAITGMLKGESLGEVFAQIIIQILMLGIVMACLNSSSQNALTQTFSQISNQFGAGTNLSGGFKSFFTAISSLWASADGSSTSSGSSGSNWFSSLFHTIGDFDLGSILAGLAIVILKLATTVIVAGAAALWAGNYILSQMKVYIGLAVAPVMVPWLLMPYTTFLFDGWLKYMIGAGMMQIVGAIMIKMTNTLMTTMTTVAQGATATNVILYVVLVVLALVIAYMMSEINGIAMGLLQGGSRVGMGFSAWSSVKNWGPHRGLGSAAQRSGQLAGKGARAAGQGLKSAGQAALNRIRGGGGGARGGGGSSGSRNTMASGGGVRATMAQARGGSTSKR</sequence>
<evidence type="ECO:0000256" key="3">
    <source>
        <dbReference type="ARBA" id="ARBA00022989"/>
    </source>
</evidence>
<gene>
    <name evidence="7" type="ORF">CFB84_41325</name>
</gene>
<feature type="compositionally biased region" description="Gly residues" evidence="5">
    <location>
        <begin position="390"/>
        <end position="403"/>
    </location>
</feature>
<feature type="transmembrane region" description="Helical" evidence="6">
    <location>
        <begin position="302"/>
        <end position="320"/>
    </location>
</feature>
<evidence type="ECO:0000256" key="6">
    <source>
        <dbReference type="SAM" id="Phobius"/>
    </source>
</evidence>
<comment type="subcellular location">
    <subcellularLocation>
        <location evidence="1">Membrane</location>
        <topology evidence="1">Multi-pass membrane protein</topology>
    </subcellularLocation>
</comment>
<accession>A0A228HQ25</accession>
<name>A0A228HQ25_9BURK</name>
<dbReference type="GO" id="GO:0030255">
    <property type="term" value="P:protein secretion by the type IV secretion system"/>
    <property type="evidence" value="ECO:0007669"/>
    <property type="project" value="InterPro"/>
</dbReference>
<feature type="transmembrane region" description="Helical" evidence="6">
    <location>
        <begin position="202"/>
        <end position="225"/>
    </location>
</feature>
<keyword evidence="4 6" id="KW-0472">Membrane</keyword>
<comment type="caution">
    <text evidence="7">The sequence shown here is derived from an EMBL/GenBank/DDBJ whole genome shotgun (WGS) entry which is preliminary data.</text>
</comment>
<evidence type="ECO:0000256" key="1">
    <source>
        <dbReference type="ARBA" id="ARBA00004141"/>
    </source>
</evidence>
<evidence type="ECO:0000256" key="4">
    <source>
        <dbReference type="ARBA" id="ARBA00023136"/>
    </source>
</evidence>
<evidence type="ECO:0000313" key="7">
    <source>
        <dbReference type="EMBL" id="OXI32009.1"/>
    </source>
</evidence>
<keyword evidence="2 6" id="KW-0812">Transmembrane</keyword>
<dbReference type="OrthoDB" id="9068384at2"/>
<feature type="transmembrane region" description="Helical" evidence="6">
    <location>
        <begin position="263"/>
        <end position="281"/>
    </location>
</feature>
<dbReference type="GO" id="GO:0016020">
    <property type="term" value="C:membrane"/>
    <property type="evidence" value="ECO:0007669"/>
    <property type="project" value="UniProtKB-SubCell"/>
</dbReference>
<dbReference type="InterPro" id="IPR007688">
    <property type="entry name" value="Conjugal_tfr_TrbL/VirB6"/>
</dbReference>
<keyword evidence="3 6" id="KW-1133">Transmembrane helix</keyword>
<evidence type="ECO:0000313" key="8">
    <source>
        <dbReference type="Proteomes" id="UP000214600"/>
    </source>
</evidence>
<feature type="transmembrane region" description="Helical" evidence="6">
    <location>
        <begin position="237"/>
        <end position="257"/>
    </location>
</feature>
<dbReference type="AlphaFoldDB" id="A0A228HQ25"/>
<proteinExistence type="predicted"/>
<evidence type="ECO:0008006" key="9">
    <source>
        <dbReference type="Google" id="ProtNLM"/>
    </source>
</evidence>
<reference evidence="8" key="1">
    <citation type="submission" date="2017-06" db="EMBL/GenBank/DDBJ databases">
        <authorList>
            <person name="LiPuma J."/>
            <person name="Spilker T."/>
        </authorList>
    </citation>
    <scope>NUCLEOTIDE SEQUENCE [LARGE SCALE GENOMIC DNA]</scope>
    <source>
        <strain evidence="8">AU17325</strain>
    </source>
</reference>
<protein>
    <recommendedName>
        <fullName evidence="9">Conjugal transfer protein TrbL</fullName>
    </recommendedName>
</protein>
<organism evidence="7 8">
    <name type="scientific">Burkholderia aenigmatica</name>
    <dbReference type="NCBI Taxonomy" id="2015348"/>
    <lineage>
        <taxon>Bacteria</taxon>
        <taxon>Pseudomonadati</taxon>
        <taxon>Pseudomonadota</taxon>
        <taxon>Betaproteobacteria</taxon>
        <taxon>Burkholderiales</taxon>
        <taxon>Burkholderiaceae</taxon>
        <taxon>Burkholderia</taxon>
        <taxon>Burkholderia cepacia complex</taxon>
    </lineage>
</organism>
<dbReference type="EMBL" id="NKFA01000041">
    <property type="protein sequence ID" value="OXI32009.1"/>
    <property type="molecule type" value="Genomic_DNA"/>
</dbReference>
<evidence type="ECO:0000256" key="2">
    <source>
        <dbReference type="ARBA" id="ARBA00022692"/>
    </source>
</evidence>